<evidence type="ECO:0000313" key="1">
    <source>
        <dbReference type="EMBL" id="KAJ9068804.1"/>
    </source>
</evidence>
<accession>A0ACC2T2N9</accession>
<gene>
    <name evidence="1" type="ORF">DSO57_1024994</name>
</gene>
<proteinExistence type="predicted"/>
<name>A0ACC2T2N9_9FUNG</name>
<sequence>MSFLPGSQKHALLLEPYDYICSNPGKSFRTKLTEAFNLWLKIPDEKLQVISKIMEMLHNASLLIDDVQDNSELRRGNPVAHRIYGIPITINCANYIYFLALEEVIKLGNPRLVQIFSEELRNLHRGQGMDLHWRERNVCPTQQEYLDMISNKTGGLLRLGIKMMQVLGDESSDFIPLVDIVGQLYQIHDDYINLKETEYHNLKGFCEDITEGKYSFPVIHSLRNSSNPNQLQYILKQKTEDVEIKKHAVRLMHASGSFEYTRQHLVLLSRQAREELKRVGGNPLMEKLLNRLDGDIVSKSG</sequence>
<keyword evidence="2" id="KW-1185">Reference proteome</keyword>
<reference evidence="1" key="1">
    <citation type="submission" date="2022-04" db="EMBL/GenBank/DDBJ databases">
        <title>Genome of the entomopathogenic fungus Entomophthora muscae.</title>
        <authorList>
            <person name="Elya C."/>
            <person name="Lovett B.R."/>
            <person name="Lee E."/>
            <person name="Macias A.M."/>
            <person name="Hajek A.E."/>
            <person name="De Bivort B.L."/>
            <person name="Kasson M.T."/>
            <person name="De Fine Licht H.H."/>
            <person name="Stajich J.E."/>
        </authorList>
    </citation>
    <scope>NUCLEOTIDE SEQUENCE</scope>
    <source>
        <strain evidence="1">Berkeley</strain>
    </source>
</reference>
<dbReference type="EMBL" id="QTSX02003688">
    <property type="protein sequence ID" value="KAJ9068804.1"/>
    <property type="molecule type" value="Genomic_DNA"/>
</dbReference>
<dbReference type="Proteomes" id="UP001165960">
    <property type="component" value="Unassembled WGS sequence"/>
</dbReference>
<evidence type="ECO:0000313" key="2">
    <source>
        <dbReference type="Proteomes" id="UP001165960"/>
    </source>
</evidence>
<organism evidence="1 2">
    <name type="scientific">Entomophthora muscae</name>
    <dbReference type="NCBI Taxonomy" id="34485"/>
    <lineage>
        <taxon>Eukaryota</taxon>
        <taxon>Fungi</taxon>
        <taxon>Fungi incertae sedis</taxon>
        <taxon>Zoopagomycota</taxon>
        <taxon>Entomophthoromycotina</taxon>
        <taxon>Entomophthoromycetes</taxon>
        <taxon>Entomophthorales</taxon>
        <taxon>Entomophthoraceae</taxon>
        <taxon>Entomophthora</taxon>
    </lineage>
</organism>
<comment type="caution">
    <text evidence="1">The sequence shown here is derived from an EMBL/GenBank/DDBJ whole genome shotgun (WGS) entry which is preliminary data.</text>
</comment>
<protein>
    <submittedName>
        <fullName evidence="1">Uncharacterized protein</fullName>
    </submittedName>
</protein>